<keyword evidence="3" id="KW-1185">Reference proteome</keyword>
<protein>
    <submittedName>
        <fullName evidence="2">Uncharacterized protein</fullName>
    </submittedName>
</protein>
<evidence type="ECO:0000256" key="1">
    <source>
        <dbReference type="SAM" id="MobiDB-lite"/>
    </source>
</evidence>
<gene>
    <name evidence="2" type="ORF">T12_15095</name>
</gene>
<accession>A0A0V1AG30</accession>
<feature type="region of interest" description="Disordered" evidence="1">
    <location>
        <begin position="1"/>
        <end position="23"/>
    </location>
</feature>
<organism evidence="2 3">
    <name type="scientific">Trichinella patagoniensis</name>
    <dbReference type="NCBI Taxonomy" id="990121"/>
    <lineage>
        <taxon>Eukaryota</taxon>
        <taxon>Metazoa</taxon>
        <taxon>Ecdysozoa</taxon>
        <taxon>Nematoda</taxon>
        <taxon>Enoplea</taxon>
        <taxon>Dorylaimia</taxon>
        <taxon>Trichinellida</taxon>
        <taxon>Trichinellidae</taxon>
        <taxon>Trichinella</taxon>
    </lineage>
</organism>
<dbReference type="Proteomes" id="UP000054783">
    <property type="component" value="Unassembled WGS sequence"/>
</dbReference>
<reference evidence="2 3" key="1">
    <citation type="submission" date="2015-01" db="EMBL/GenBank/DDBJ databases">
        <title>Evolution of Trichinella species and genotypes.</title>
        <authorList>
            <person name="Korhonen P.K."/>
            <person name="Edoardo P."/>
            <person name="Giuseppe L.R."/>
            <person name="Gasser R.B."/>
        </authorList>
    </citation>
    <scope>NUCLEOTIDE SEQUENCE [LARGE SCALE GENOMIC DNA]</scope>
    <source>
        <strain evidence="2">ISS2496</strain>
    </source>
</reference>
<evidence type="ECO:0000313" key="3">
    <source>
        <dbReference type="Proteomes" id="UP000054783"/>
    </source>
</evidence>
<dbReference type="STRING" id="990121.A0A0V1AG30"/>
<evidence type="ECO:0000313" key="2">
    <source>
        <dbReference type="EMBL" id="KRY23800.1"/>
    </source>
</evidence>
<sequence>MAGLPPPAELGEGVEVTASSAGPLRSRCDAGHSSFVQGQLHCMRWPSRTSGVCCVGPAYSARNTPLCPPGHVSNHPARLRRPLRQFPHPVAWPQPRSRCWAARPMLGRARSSPSSRPSW</sequence>
<dbReference type="EMBL" id="JYDQ01000001">
    <property type="protein sequence ID" value="KRY23800.1"/>
    <property type="molecule type" value="Genomic_DNA"/>
</dbReference>
<comment type="caution">
    <text evidence="2">The sequence shown here is derived from an EMBL/GenBank/DDBJ whole genome shotgun (WGS) entry which is preliminary data.</text>
</comment>
<name>A0A0V1AG30_9BILA</name>
<proteinExistence type="predicted"/>
<dbReference type="AlphaFoldDB" id="A0A0V1AG30"/>